<organism evidence="2">
    <name type="scientific">Pseudomonas thivervalensis</name>
    <dbReference type="NCBI Taxonomy" id="86265"/>
    <lineage>
        <taxon>Bacteria</taxon>
        <taxon>Pseudomonadati</taxon>
        <taxon>Pseudomonadota</taxon>
        <taxon>Gammaproteobacteria</taxon>
        <taxon>Pseudomonadales</taxon>
        <taxon>Pseudomonadaceae</taxon>
        <taxon>Pseudomonas</taxon>
    </lineage>
</organism>
<name>A0A2S1PJX5_9PSED</name>
<evidence type="ECO:0000259" key="1">
    <source>
        <dbReference type="SMART" id="SM00974"/>
    </source>
</evidence>
<reference evidence="2" key="1">
    <citation type="submission" date="2018-03" db="EMBL/GenBank/DDBJ databases">
        <title>IS1411 plays an important role in catabolic performance of phenol degrading strains in an environment continuously polluted by oil shale industry.</title>
        <authorList>
            <person name="Naanuri E."/>
            <person name="Heinaru E."/>
            <person name="Joesaar M."/>
            <person name="Heinaru A."/>
        </authorList>
    </citation>
    <scope>NUCLEOTIDE SEQUENCE</scope>
    <source>
        <strain evidence="2">P101</strain>
        <plasmid evidence="2">pPHE101</plasmid>
    </source>
</reference>
<dbReference type="AlphaFoldDB" id="A0A2S1PJX5"/>
<keyword evidence="2" id="KW-0614">Plasmid</keyword>
<dbReference type="EMBL" id="MH061178">
    <property type="protein sequence ID" value="AWH58681.1"/>
    <property type="molecule type" value="Genomic_DNA"/>
</dbReference>
<geneLocation type="plasmid" evidence="2">
    <name>pPHE101</name>
</geneLocation>
<sequence>MEKETLLKMLQDDDLGLLNIKPTRTAISIDERLLQSFVQINDFYKEHSREPQSNPTDILEFQLFNRLKGIRANKQKCDSLRHADEFKLLDYIEPEKKISSVADIFDDDAFGLLDNEAESIFDLKHVPSSPIKMPDKIAQRKRCEDFDKFEQLFKACHAELKSGIREARPFTGEQQIKPGHFFILHGITVYVAEVGEKEVKNGKVNARLRCIFENGTESNMLLRSLATELYKDETGRRILDHQEKALEALELIQSEDVKSGHLYILQSLSQDPGIASIENLYKIGYSTVPVKERIKNAADEPTYLMANVKIISVFECYNLNPQKLELLLHTFFGSSCLNVDVFDKKGNRFSPREWFIAPLRIIEAAAYMLINGEILNYRYDSESMEIVEIQ</sequence>
<protein>
    <recommendedName>
        <fullName evidence="1">Bacteriophage T5 Orf172 DNA-binding domain-containing protein</fullName>
    </recommendedName>
</protein>
<dbReference type="InterPro" id="IPR018306">
    <property type="entry name" value="Phage_T5_Orf172_DNA-bd"/>
</dbReference>
<dbReference type="SMART" id="SM00974">
    <property type="entry name" value="T5orf172"/>
    <property type="match status" value="1"/>
</dbReference>
<evidence type="ECO:0000313" key="2">
    <source>
        <dbReference type="EMBL" id="AWH58681.1"/>
    </source>
</evidence>
<dbReference type="Pfam" id="PF13455">
    <property type="entry name" value="MUG113"/>
    <property type="match status" value="1"/>
</dbReference>
<feature type="domain" description="Bacteriophage T5 Orf172 DNA-binding" evidence="1">
    <location>
        <begin position="275"/>
        <end position="369"/>
    </location>
</feature>
<dbReference type="RefSeq" id="WP_172693496.1">
    <property type="nucleotide sequence ID" value="NZ_MH061178.1"/>
</dbReference>
<accession>A0A2S1PJX5</accession>
<proteinExistence type="predicted"/>